<proteinExistence type="predicted"/>
<comment type="caution">
    <text evidence="1">The sequence shown here is derived from an EMBL/GenBank/DDBJ whole genome shotgun (WGS) entry which is preliminary data.</text>
</comment>
<gene>
    <name evidence="1" type="ORF">CWE13_02985</name>
</gene>
<dbReference type="OrthoDB" id="9803913at2"/>
<dbReference type="RefSeq" id="WP_126805841.1">
    <property type="nucleotide sequence ID" value="NZ_PIPP01000001.1"/>
</dbReference>
<evidence type="ECO:0000313" key="2">
    <source>
        <dbReference type="Proteomes" id="UP000286934"/>
    </source>
</evidence>
<name>A0A432WXY6_9GAMM</name>
<dbReference type="Proteomes" id="UP000286934">
    <property type="component" value="Unassembled WGS sequence"/>
</dbReference>
<dbReference type="AlphaFoldDB" id="A0A432WXY6"/>
<protein>
    <submittedName>
        <fullName evidence="1">Uncharacterized protein</fullName>
    </submittedName>
</protein>
<accession>A0A432WXY6</accession>
<reference evidence="2" key="1">
    <citation type="journal article" date="2018" name="Front. Microbiol.">
        <title>Genome-Based Analysis Reveals the Taxonomy and Diversity of the Family Idiomarinaceae.</title>
        <authorList>
            <person name="Liu Y."/>
            <person name="Lai Q."/>
            <person name="Shao Z."/>
        </authorList>
    </citation>
    <scope>NUCLEOTIDE SEQUENCE [LARGE SCALE GENOMIC DNA]</scope>
    <source>
        <strain evidence="2">AIS</strain>
    </source>
</reference>
<evidence type="ECO:0000313" key="1">
    <source>
        <dbReference type="EMBL" id="RUO38625.1"/>
    </source>
</evidence>
<keyword evidence="2" id="KW-1185">Reference proteome</keyword>
<dbReference type="EMBL" id="PIPP01000001">
    <property type="protein sequence ID" value="RUO38625.1"/>
    <property type="molecule type" value="Genomic_DNA"/>
</dbReference>
<sequence>MRYVTIELTQGNINNNHLYLSSAMKMFPTSSVGGANSDSMADVLLEVHSGIGDPIKTDIAGDKKIFRKRSWVGEFFRAHALKAGDKVVVQSTGENRYHVYPSRG</sequence>
<organism evidence="1 2">
    <name type="scientific">Aliidiomarina shirensis</name>
    <dbReference type="NCBI Taxonomy" id="1048642"/>
    <lineage>
        <taxon>Bacteria</taxon>
        <taxon>Pseudomonadati</taxon>
        <taxon>Pseudomonadota</taxon>
        <taxon>Gammaproteobacteria</taxon>
        <taxon>Alteromonadales</taxon>
        <taxon>Idiomarinaceae</taxon>
        <taxon>Aliidiomarina</taxon>
    </lineage>
</organism>